<reference evidence="3 4" key="2">
    <citation type="submission" date="2024-05" db="EMBL/GenBank/DDBJ databases">
        <authorList>
            <person name="Chen Y."/>
            <person name="Shah S."/>
            <person name="Dougan E. K."/>
            <person name="Thang M."/>
            <person name="Chan C."/>
        </authorList>
    </citation>
    <scope>NUCLEOTIDE SEQUENCE [LARGE SCALE GENOMIC DNA]</scope>
</reference>
<keyword evidence="4" id="KW-1185">Reference proteome</keyword>
<dbReference type="AlphaFoldDB" id="A0A9P1FZ18"/>
<dbReference type="EMBL" id="CAMXCT010002013">
    <property type="protein sequence ID" value="CAI3994939.1"/>
    <property type="molecule type" value="Genomic_DNA"/>
</dbReference>
<comment type="caution">
    <text evidence="2">The sequence shown here is derived from an EMBL/GenBank/DDBJ whole genome shotgun (WGS) entry which is preliminary data.</text>
</comment>
<dbReference type="InterPro" id="IPR053218">
    <property type="entry name" value="Pathogen-related_defense"/>
</dbReference>
<dbReference type="EMBL" id="CAMXCT020002013">
    <property type="protein sequence ID" value="CAL1148314.1"/>
    <property type="molecule type" value="Genomic_DNA"/>
</dbReference>
<name>A0A9P1FZ18_9DINO</name>
<proteinExistence type="predicted"/>
<feature type="region of interest" description="Disordered" evidence="1">
    <location>
        <begin position="1"/>
        <end position="33"/>
    </location>
</feature>
<evidence type="ECO:0000256" key="1">
    <source>
        <dbReference type="SAM" id="MobiDB-lite"/>
    </source>
</evidence>
<sequence>MAEPLSEESQGSTHGELIRDYEPSQGSSWRFGRPDYAKVNQTYFKHRTMAHQEGSLEALVQKVLKNWQVEADNIADVHKWKTMDSTKFKLAVNGGCPCNAQLMADVGAPNILVSETLAA</sequence>
<dbReference type="Proteomes" id="UP001152797">
    <property type="component" value="Unassembled WGS sequence"/>
</dbReference>
<dbReference type="PANTHER" id="PTHR31723:SF10">
    <property type="entry name" value="PATHOGEN-RELATED PROTEIN"/>
    <property type="match status" value="1"/>
</dbReference>
<accession>A0A9P1FZ18</accession>
<dbReference type="OrthoDB" id="65445at2759"/>
<evidence type="ECO:0000313" key="4">
    <source>
        <dbReference type="Proteomes" id="UP001152797"/>
    </source>
</evidence>
<dbReference type="EMBL" id="CAMXCT030002013">
    <property type="protein sequence ID" value="CAL4782251.1"/>
    <property type="molecule type" value="Genomic_DNA"/>
</dbReference>
<dbReference type="PANTHER" id="PTHR31723">
    <property type="entry name" value="PATHOGENESIS-RELATED FAMILY PROTEIN"/>
    <property type="match status" value="1"/>
</dbReference>
<evidence type="ECO:0000313" key="2">
    <source>
        <dbReference type="EMBL" id="CAI3994939.1"/>
    </source>
</evidence>
<protein>
    <submittedName>
        <fullName evidence="3">Pathogen-related protein</fullName>
    </submittedName>
</protein>
<evidence type="ECO:0000313" key="3">
    <source>
        <dbReference type="EMBL" id="CAL4782251.1"/>
    </source>
</evidence>
<gene>
    <name evidence="2" type="ORF">C1SCF055_LOCUS21550</name>
</gene>
<reference evidence="2" key="1">
    <citation type="submission" date="2022-10" db="EMBL/GenBank/DDBJ databases">
        <authorList>
            <person name="Chen Y."/>
            <person name="Dougan E. K."/>
            <person name="Chan C."/>
            <person name="Rhodes N."/>
            <person name="Thang M."/>
        </authorList>
    </citation>
    <scope>NUCLEOTIDE SEQUENCE</scope>
</reference>
<organism evidence="2">
    <name type="scientific">Cladocopium goreaui</name>
    <dbReference type="NCBI Taxonomy" id="2562237"/>
    <lineage>
        <taxon>Eukaryota</taxon>
        <taxon>Sar</taxon>
        <taxon>Alveolata</taxon>
        <taxon>Dinophyceae</taxon>
        <taxon>Suessiales</taxon>
        <taxon>Symbiodiniaceae</taxon>
        <taxon>Cladocopium</taxon>
    </lineage>
</organism>